<dbReference type="GO" id="GO:0030514">
    <property type="term" value="P:negative regulation of BMP signaling pathway"/>
    <property type="evidence" value="ECO:0007669"/>
    <property type="project" value="EnsemblMetazoa"/>
</dbReference>
<dbReference type="Proteomes" id="UP000008744">
    <property type="component" value="Unassembled WGS sequence"/>
</dbReference>
<evidence type="ECO:0000256" key="5">
    <source>
        <dbReference type="ARBA" id="ARBA00023136"/>
    </source>
</evidence>
<evidence type="ECO:0000259" key="8">
    <source>
        <dbReference type="PROSITE" id="PS50954"/>
    </source>
</evidence>
<dbReference type="SMR" id="B4GCI3"/>
<sequence length="646" mass="73961">MSTESLSSLSDLELHRKLIQCGFPSTPVTETTRAVLIQKLKKHKKAEKLKRRSTKYALYSPEQREQPIFKYPQRLSAVDNNNDIELCRNPSVFNQRNYDEPDLNTLQMSPSKMYAPPPVVAANYDSECMPHNMNMNGTYRPQCSMPFSIDSSNSYAKQSGKVKISDGGVVNRLLSFRDTTLQRKISPKVTHAAQMSRMPQPRNGKFKRFVLSDLKSSFKNPDIRQYIIPQMLIGLLVIFLAIITVLYTSKKFDQSPMDKTALKYTLCNQNDLQLATEKVHCIGKESLKSSLLMSEELFKRLNERARLHHCTDASQSPSLDVSEFVRELVINSKTPRANMESNLLAIQYLISENPQWMINILGTTGSANTLEQGSYFELSEPNLPLKCVVFKKIKRFFAVMGTLILVVFGVLMVYFGIVVYRMQQKKALVAVDQLTKDIIQELKNQSLQSESPELTLNQLQEKLVPSEKRSKQLSYWNKAIKMLEKIDSRVLFGMALRDGKTLRTIAWNRNLEKNELGKKWQISALDNSNKIANPPTPCLKVRHMFDLTEVEQPNLKQSIVESIIEKVGPRCKICDVQLDIQSCCVYIRCATEEDAGMIHNEINGWWFDNRLISIKFLRLERYLSRFPKPAAEPPYFLPHEAANTHS</sequence>
<evidence type="ECO:0000313" key="10">
    <source>
        <dbReference type="Proteomes" id="UP000008744"/>
    </source>
</evidence>
<keyword evidence="3 7" id="KW-0812">Transmembrane</keyword>
<organism evidence="10">
    <name type="scientific">Drosophila persimilis</name>
    <name type="common">Fruit fly</name>
    <dbReference type="NCBI Taxonomy" id="7234"/>
    <lineage>
        <taxon>Eukaryota</taxon>
        <taxon>Metazoa</taxon>
        <taxon>Ecdysozoa</taxon>
        <taxon>Arthropoda</taxon>
        <taxon>Hexapoda</taxon>
        <taxon>Insecta</taxon>
        <taxon>Pterygota</taxon>
        <taxon>Neoptera</taxon>
        <taxon>Endopterygota</taxon>
        <taxon>Diptera</taxon>
        <taxon>Brachycera</taxon>
        <taxon>Muscomorpha</taxon>
        <taxon>Ephydroidea</taxon>
        <taxon>Drosophilidae</taxon>
        <taxon>Drosophila</taxon>
        <taxon>Sophophora</taxon>
    </lineage>
</organism>
<dbReference type="PANTHER" id="PTHR13428:SF12">
    <property type="entry name" value="INNER NUCLEAR MEMBRANE PROTEIN MAN1"/>
    <property type="match status" value="1"/>
</dbReference>
<dbReference type="InterPro" id="IPR035979">
    <property type="entry name" value="RBD_domain_sf"/>
</dbReference>
<dbReference type="GO" id="GO:0031490">
    <property type="term" value="F:chromatin DNA binding"/>
    <property type="evidence" value="ECO:0007669"/>
    <property type="project" value="TreeGrafter"/>
</dbReference>
<dbReference type="EMBL" id="CH479181">
    <property type="protein sequence ID" value="EDW32460.1"/>
    <property type="molecule type" value="Genomic_DNA"/>
</dbReference>
<feature type="transmembrane region" description="Helical" evidence="7">
    <location>
        <begin position="396"/>
        <end position="420"/>
    </location>
</feature>
<keyword evidence="10" id="KW-1185">Reference proteome</keyword>
<dbReference type="Pfam" id="PF03020">
    <property type="entry name" value="LEM"/>
    <property type="match status" value="1"/>
</dbReference>
<protein>
    <submittedName>
        <fullName evidence="9">GL11654</fullName>
    </submittedName>
</protein>
<feature type="domain" description="LEM" evidence="8">
    <location>
        <begin position="3"/>
        <end position="47"/>
    </location>
</feature>
<dbReference type="FunFam" id="3.30.70.330:FF:000695">
    <property type="entry name" value="Blast:CCR4-NOT transcription complex subunit 11"/>
    <property type="match status" value="1"/>
</dbReference>
<keyword evidence="5 7" id="KW-0472">Membrane</keyword>
<evidence type="ECO:0000256" key="6">
    <source>
        <dbReference type="ARBA" id="ARBA00023242"/>
    </source>
</evidence>
<dbReference type="SUPFAM" id="SSF63451">
    <property type="entry name" value="LEM domain"/>
    <property type="match status" value="1"/>
</dbReference>
<name>B4GCI3_DROPE</name>
<dbReference type="InterPro" id="IPR052277">
    <property type="entry name" value="INM_ESCRT-Associated"/>
</dbReference>
<dbReference type="InterPro" id="IPR011015">
    <property type="entry name" value="LEM/LEM-like_dom_sf"/>
</dbReference>
<dbReference type="InterPro" id="IPR018996">
    <property type="entry name" value="Man1/Src1-like_C"/>
</dbReference>
<keyword evidence="4 7" id="KW-1133">Transmembrane helix</keyword>
<dbReference type="HOGENOM" id="CLU_011086_0_0_1"/>
<dbReference type="eggNOG" id="KOG0147">
    <property type="taxonomic scope" value="Eukaryota"/>
</dbReference>
<evidence type="ECO:0000313" key="9">
    <source>
        <dbReference type="EMBL" id="EDW32460.1"/>
    </source>
</evidence>
<comment type="subcellular location">
    <subcellularLocation>
        <location evidence="1">Nucleus inner membrane</location>
        <topology evidence="1">Multi-pass membrane protein</topology>
    </subcellularLocation>
</comment>
<dbReference type="CDD" id="cd12286">
    <property type="entry name" value="RRM_Man1"/>
    <property type="match status" value="1"/>
</dbReference>
<keyword evidence="2" id="KW-0597">Phosphoprotein</keyword>
<evidence type="ECO:0000256" key="3">
    <source>
        <dbReference type="ARBA" id="ARBA00022692"/>
    </source>
</evidence>
<evidence type="ECO:0000256" key="1">
    <source>
        <dbReference type="ARBA" id="ARBA00004473"/>
    </source>
</evidence>
<dbReference type="PANTHER" id="PTHR13428">
    <property type="entry name" value="INNER NUCLEAR MEMBRANE PROTEIN MAN1 LEM DOMAIN CONTAINING PROTEIN"/>
    <property type="match status" value="1"/>
</dbReference>
<dbReference type="GO" id="GO:0006998">
    <property type="term" value="P:nuclear envelope organization"/>
    <property type="evidence" value="ECO:0007669"/>
    <property type="project" value="TreeGrafter"/>
</dbReference>
<dbReference type="InterPro" id="IPR003887">
    <property type="entry name" value="LEM_dom"/>
</dbReference>
<evidence type="ECO:0000256" key="4">
    <source>
        <dbReference type="ARBA" id="ARBA00022989"/>
    </source>
</evidence>
<dbReference type="Pfam" id="PF09402">
    <property type="entry name" value="MSC"/>
    <property type="match status" value="1"/>
</dbReference>
<dbReference type="FunFam" id="1.10.720.40:FF:000001">
    <property type="entry name" value="LEM domain containing 2, isoform CRA_a"/>
    <property type="match status" value="1"/>
</dbReference>
<keyword evidence="6" id="KW-0539">Nucleus</keyword>
<accession>B4GCI3</accession>
<dbReference type="InterPro" id="IPR034394">
    <property type="entry name" value="Man1_RRM"/>
</dbReference>
<gene>
    <name evidence="9" type="primary">Dper\GL11654</name>
    <name evidence="9" type="ORF">Dper_GL11654</name>
</gene>
<dbReference type="Gene3D" id="1.10.720.40">
    <property type="match status" value="1"/>
</dbReference>
<dbReference type="Gene3D" id="1.10.10.1180">
    <property type="entry name" value="MAN1, winged-helix domain"/>
    <property type="match status" value="1"/>
</dbReference>
<dbReference type="PROSITE" id="PS50954">
    <property type="entry name" value="LEM"/>
    <property type="match status" value="1"/>
</dbReference>
<dbReference type="InterPro" id="IPR012677">
    <property type="entry name" value="Nucleotide-bd_a/b_plait_sf"/>
</dbReference>
<dbReference type="Gene3D" id="3.30.70.330">
    <property type="match status" value="1"/>
</dbReference>
<proteinExistence type="predicted"/>
<dbReference type="AlphaFoldDB" id="B4GCI3"/>
<dbReference type="SMART" id="SM00540">
    <property type="entry name" value="LEM"/>
    <property type="match status" value="1"/>
</dbReference>
<dbReference type="STRING" id="7234.B4GCI3"/>
<feature type="transmembrane region" description="Helical" evidence="7">
    <location>
        <begin position="226"/>
        <end position="247"/>
    </location>
</feature>
<dbReference type="PhylomeDB" id="B4GCI3"/>
<evidence type="ECO:0000256" key="7">
    <source>
        <dbReference type="SAM" id="Phobius"/>
    </source>
</evidence>
<dbReference type="SUPFAM" id="SSF54928">
    <property type="entry name" value="RNA-binding domain, RBD"/>
    <property type="match status" value="1"/>
</dbReference>
<dbReference type="InterPro" id="IPR041885">
    <property type="entry name" value="MAN1_winged_helix_dom"/>
</dbReference>
<dbReference type="KEGG" id="dpe:6590016"/>
<dbReference type="GO" id="GO:0005637">
    <property type="term" value="C:nuclear inner membrane"/>
    <property type="evidence" value="ECO:0007669"/>
    <property type="project" value="UniProtKB-SubCell"/>
</dbReference>
<dbReference type="OMA" id="DAGMIHN"/>
<evidence type="ECO:0000256" key="2">
    <source>
        <dbReference type="ARBA" id="ARBA00022553"/>
    </source>
</evidence>
<dbReference type="OrthoDB" id="118234at2759"/>
<reference evidence="9 10" key="1">
    <citation type="journal article" date="2007" name="Nature">
        <title>Evolution of genes and genomes on the Drosophila phylogeny.</title>
        <authorList>
            <consortium name="Drosophila 12 Genomes Consortium"/>
            <person name="Clark A.G."/>
            <person name="Eisen M.B."/>
            <person name="Smith D.R."/>
            <person name="Bergman C.M."/>
            <person name="Oliver B."/>
            <person name="Markow T.A."/>
            <person name="Kaufman T.C."/>
            <person name="Kellis M."/>
            <person name="Gelbart W."/>
            <person name="Iyer V.N."/>
            <person name="Pollard D.A."/>
            <person name="Sackton T.B."/>
            <person name="Larracuente A.M."/>
            <person name="Singh N.D."/>
            <person name="Abad J.P."/>
            <person name="Abt D.N."/>
            <person name="Adryan B."/>
            <person name="Aguade M."/>
            <person name="Akashi H."/>
            <person name="Anderson W.W."/>
            <person name="Aquadro C.F."/>
            <person name="Ardell D.H."/>
            <person name="Arguello R."/>
            <person name="Artieri C.G."/>
            <person name="Barbash D.A."/>
            <person name="Barker D."/>
            <person name="Barsanti P."/>
            <person name="Batterham P."/>
            <person name="Batzoglou S."/>
            <person name="Begun D."/>
            <person name="Bhutkar A."/>
            <person name="Blanco E."/>
            <person name="Bosak S.A."/>
            <person name="Bradley R.K."/>
            <person name="Brand A.D."/>
            <person name="Brent M.R."/>
            <person name="Brooks A.N."/>
            <person name="Brown R.H."/>
            <person name="Butlin R.K."/>
            <person name="Caggese C."/>
            <person name="Calvi B.R."/>
            <person name="Bernardo de Carvalho A."/>
            <person name="Caspi A."/>
            <person name="Castrezana S."/>
            <person name="Celniker S.E."/>
            <person name="Chang J.L."/>
            <person name="Chapple C."/>
            <person name="Chatterji S."/>
            <person name="Chinwalla A."/>
            <person name="Civetta A."/>
            <person name="Clifton S.W."/>
            <person name="Comeron J.M."/>
            <person name="Costello J.C."/>
            <person name="Coyne J.A."/>
            <person name="Daub J."/>
            <person name="David R.G."/>
            <person name="Delcher A.L."/>
            <person name="Delehaunty K."/>
            <person name="Do C.B."/>
            <person name="Ebling H."/>
            <person name="Edwards K."/>
            <person name="Eickbush T."/>
            <person name="Evans J.D."/>
            <person name="Filipski A."/>
            <person name="Findeiss S."/>
            <person name="Freyhult E."/>
            <person name="Fulton L."/>
            <person name="Fulton R."/>
            <person name="Garcia A.C."/>
            <person name="Gardiner A."/>
            <person name="Garfield D.A."/>
            <person name="Garvin B.E."/>
            <person name="Gibson G."/>
            <person name="Gilbert D."/>
            <person name="Gnerre S."/>
            <person name="Godfrey J."/>
            <person name="Good R."/>
            <person name="Gotea V."/>
            <person name="Gravely B."/>
            <person name="Greenberg A.J."/>
            <person name="Griffiths-Jones S."/>
            <person name="Gross S."/>
            <person name="Guigo R."/>
            <person name="Gustafson E.A."/>
            <person name="Haerty W."/>
            <person name="Hahn M.W."/>
            <person name="Halligan D.L."/>
            <person name="Halpern A.L."/>
            <person name="Halter G.M."/>
            <person name="Han M.V."/>
            <person name="Heger A."/>
            <person name="Hillier L."/>
            <person name="Hinrichs A.S."/>
            <person name="Holmes I."/>
            <person name="Hoskins R.A."/>
            <person name="Hubisz M.J."/>
            <person name="Hultmark D."/>
            <person name="Huntley M.A."/>
            <person name="Jaffe D.B."/>
            <person name="Jagadeeshan S."/>
            <person name="Jeck W.R."/>
            <person name="Johnson J."/>
            <person name="Jones C.D."/>
            <person name="Jordan W.C."/>
            <person name="Karpen G.H."/>
            <person name="Kataoka E."/>
            <person name="Keightley P.D."/>
            <person name="Kheradpour P."/>
            <person name="Kirkness E.F."/>
            <person name="Koerich L.B."/>
            <person name="Kristiansen K."/>
            <person name="Kudrna D."/>
            <person name="Kulathinal R.J."/>
            <person name="Kumar S."/>
            <person name="Kwok R."/>
            <person name="Lander E."/>
            <person name="Langley C.H."/>
            <person name="Lapoint R."/>
            <person name="Lazzaro B.P."/>
            <person name="Lee S.J."/>
            <person name="Levesque L."/>
            <person name="Li R."/>
            <person name="Lin C.F."/>
            <person name="Lin M.F."/>
            <person name="Lindblad-Toh K."/>
            <person name="Llopart A."/>
            <person name="Long M."/>
            <person name="Low L."/>
            <person name="Lozovsky E."/>
            <person name="Lu J."/>
            <person name="Luo M."/>
            <person name="Machado C.A."/>
            <person name="Makalowski W."/>
            <person name="Marzo M."/>
            <person name="Matsuda M."/>
            <person name="Matzkin L."/>
            <person name="McAllister B."/>
            <person name="McBride C.S."/>
            <person name="McKernan B."/>
            <person name="McKernan K."/>
            <person name="Mendez-Lago M."/>
            <person name="Minx P."/>
            <person name="Mollenhauer M.U."/>
            <person name="Montooth K."/>
            <person name="Mount S.M."/>
            <person name="Mu X."/>
            <person name="Myers E."/>
            <person name="Negre B."/>
            <person name="Newfeld S."/>
            <person name="Nielsen R."/>
            <person name="Noor M.A."/>
            <person name="O'Grady P."/>
            <person name="Pachter L."/>
            <person name="Papaceit M."/>
            <person name="Parisi M.J."/>
            <person name="Parisi M."/>
            <person name="Parts L."/>
            <person name="Pedersen J.S."/>
            <person name="Pesole G."/>
            <person name="Phillippy A.M."/>
            <person name="Ponting C.P."/>
            <person name="Pop M."/>
            <person name="Porcelli D."/>
            <person name="Powell J.R."/>
            <person name="Prohaska S."/>
            <person name="Pruitt K."/>
            <person name="Puig M."/>
            <person name="Quesneville H."/>
            <person name="Ram K.R."/>
            <person name="Rand D."/>
            <person name="Rasmussen M.D."/>
            <person name="Reed L.K."/>
            <person name="Reenan R."/>
            <person name="Reily A."/>
            <person name="Remington K.A."/>
            <person name="Rieger T.T."/>
            <person name="Ritchie M.G."/>
            <person name="Robin C."/>
            <person name="Rogers Y.H."/>
            <person name="Rohde C."/>
            <person name="Rozas J."/>
            <person name="Rubenfield M.J."/>
            <person name="Ruiz A."/>
            <person name="Russo S."/>
            <person name="Salzberg S.L."/>
            <person name="Sanchez-Gracia A."/>
            <person name="Saranga D.J."/>
            <person name="Sato H."/>
            <person name="Schaeffer S.W."/>
            <person name="Schatz M.C."/>
            <person name="Schlenke T."/>
            <person name="Schwartz R."/>
            <person name="Segarra C."/>
            <person name="Singh R.S."/>
            <person name="Sirot L."/>
            <person name="Sirota M."/>
            <person name="Sisneros N.B."/>
            <person name="Smith C.D."/>
            <person name="Smith T.F."/>
            <person name="Spieth J."/>
            <person name="Stage D.E."/>
            <person name="Stark A."/>
            <person name="Stephan W."/>
            <person name="Strausberg R.L."/>
            <person name="Strempel S."/>
            <person name="Sturgill D."/>
            <person name="Sutton G."/>
            <person name="Sutton G.G."/>
            <person name="Tao W."/>
            <person name="Teichmann S."/>
            <person name="Tobari Y.N."/>
            <person name="Tomimura Y."/>
            <person name="Tsolas J.M."/>
            <person name="Valente V.L."/>
            <person name="Venter E."/>
            <person name="Venter J.C."/>
            <person name="Vicario S."/>
            <person name="Vieira F.G."/>
            <person name="Vilella A.J."/>
            <person name="Villasante A."/>
            <person name="Walenz B."/>
            <person name="Wang J."/>
            <person name="Wasserman M."/>
            <person name="Watts T."/>
            <person name="Wilson D."/>
            <person name="Wilson R.K."/>
            <person name="Wing R.A."/>
            <person name="Wolfner M.F."/>
            <person name="Wong A."/>
            <person name="Wong G.K."/>
            <person name="Wu C.I."/>
            <person name="Wu G."/>
            <person name="Yamamoto D."/>
            <person name="Yang H.P."/>
            <person name="Yang S.P."/>
            <person name="Yorke J.A."/>
            <person name="Yoshida K."/>
            <person name="Zdobnov E."/>
            <person name="Zhang P."/>
            <person name="Zhang Y."/>
            <person name="Zimin A.V."/>
            <person name="Baldwin J."/>
            <person name="Abdouelleil A."/>
            <person name="Abdulkadir J."/>
            <person name="Abebe A."/>
            <person name="Abera B."/>
            <person name="Abreu J."/>
            <person name="Acer S.C."/>
            <person name="Aftuck L."/>
            <person name="Alexander A."/>
            <person name="An P."/>
            <person name="Anderson E."/>
            <person name="Anderson S."/>
            <person name="Arachi H."/>
            <person name="Azer M."/>
            <person name="Bachantsang P."/>
            <person name="Barry A."/>
            <person name="Bayul T."/>
            <person name="Berlin A."/>
            <person name="Bessette D."/>
            <person name="Bloom T."/>
            <person name="Blye J."/>
            <person name="Boguslavskiy L."/>
            <person name="Bonnet C."/>
            <person name="Boukhgalter B."/>
            <person name="Bourzgui I."/>
            <person name="Brown A."/>
            <person name="Cahill P."/>
            <person name="Channer S."/>
            <person name="Cheshatsang Y."/>
            <person name="Chuda L."/>
            <person name="Citroen M."/>
            <person name="Collymore A."/>
            <person name="Cooke P."/>
            <person name="Costello M."/>
            <person name="D'Aco K."/>
            <person name="Daza R."/>
            <person name="De Haan G."/>
            <person name="DeGray S."/>
            <person name="DeMaso C."/>
            <person name="Dhargay N."/>
            <person name="Dooley K."/>
            <person name="Dooley E."/>
            <person name="Doricent M."/>
            <person name="Dorje P."/>
            <person name="Dorjee K."/>
            <person name="Dupes A."/>
            <person name="Elong R."/>
            <person name="Falk J."/>
            <person name="Farina A."/>
            <person name="Faro S."/>
            <person name="Ferguson D."/>
            <person name="Fisher S."/>
            <person name="Foley C.D."/>
            <person name="Franke A."/>
            <person name="Friedrich D."/>
            <person name="Gadbois L."/>
            <person name="Gearin G."/>
            <person name="Gearin C.R."/>
            <person name="Giannoukos G."/>
            <person name="Goode T."/>
            <person name="Graham J."/>
            <person name="Grandbois E."/>
            <person name="Grewal S."/>
            <person name="Gyaltsen K."/>
            <person name="Hafez N."/>
            <person name="Hagos B."/>
            <person name="Hall J."/>
            <person name="Henson C."/>
            <person name="Hollinger A."/>
            <person name="Honan T."/>
            <person name="Huard M.D."/>
            <person name="Hughes L."/>
            <person name="Hurhula B."/>
            <person name="Husby M.E."/>
            <person name="Kamat A."/>
            <person name="Kanga B."/>
            <person name="Kashin S."/>
            <person name="Khazanovich D."/>
            <person name="Kisner P."/>
            <person name="Lance K."/>
            <person name="Lara M."/>
            <person name="Lee W."/>
            <person name="Lennon N."/>
            <person name="Letendre F."/>
            <person name="LeVine R."/>
            <person name="Lipovsky A."/>
            <person name="Liu X."/>
            <person name="Liu J."/>
            <person name="Liu S."/>
            <person name="Lokyitsang T."/>
            <person name="Lokyitsang Y."/>
            <person name="Lubonja R."/>
            <person name="Lui A."/>
            <person name="MacDonald P."/>
            <person name="Magnisalis V."/>
            <person name="Maru K."/>
            <person name="Matthews C."/>
            <person name="McCusker W."/>
            <person name="McDonough S."/>
            <person name="Mehta T."/>
            <person name="Meldrim J."/>
            <person name="Meneus L."/>
            <person name="Mihai O."/>
            <person name="Mihalev A."/>
            <person name="Mihova T."/>
            <person name="Mittelman R."/>
            <person name="Mlenga V."/>
            <person name="Montmayeur A."/>
            <person name="Mulrain L."/>
            <person name="Navidi A."/>
            <person name="Naylor J."/>
            <person name="Negash T."/>
            <person name="Nguyen T."/>
            <person name="Nguyen N."/>
            <person name="Nicol R."/>
            <person name="Norbu C."/>
            <person name="Norbu N."/>
            <person name="Novod N."/>
            <person name="O'Neill B."/>
            <person name="Osman S."/>
            <person name="Markiewicz E."/>
            <person name="Oyono O.L."/>
            <person name="Patti C."/>
            <person name="Phunkhang P."/>
            <person name="Pierre F."/>
            <person name="Priest M."/>
            <person name="Raghuraman S."/>
            <person name="Rege F."/>
            <person name="Reyes R."/>
            <person name="Rise C."/>
            <person name="Rogov P."/>
            <person name="Ross K."/>
            <person name="Ryan E."/>
            <person name="Settipalli S."/>
            <person name="Shea T."/>
            <person name="Sherpa N."/>
            <person name="Shi L."/>
            <person name="Shih D."/>
            <person name="Sparrow T."/>
            <person name="Spaulding J."/>
            <person name="Stalker J."/>
            <person name="Stange-Thomann N."/>
            <person name="Stavropoulos S."/>
            <person name="Stone C."/>
            <person name="Strader C."/>
            <person name="Tesfaye S."/>
            <person name="Thomson T."/>
            <person name="Thoulutsang Y."/>
            <person name="Thoulutsang D."/>
            <person name="Topham K."/>
            <person name="Topping I."/>
            <person name="Tsamla T."/>
            <person name="Vassiliev H."/>
            <person name="Vo A."/>
            <person name="Wangchuk T."/>
            <person name="Wangdi T."/>
            <person name="Weiand M."/>
            <person name="Wilkinson J."/>
            <person name="Wilson A."/>
            <person name="Yadav S."/>
            <person name="Young G."/>
            <person name="Yu Q."/>
            <person name="Zembek L."/>
            <person name="Zhong D."/>
            <person name="Zimmer A."/>
            <person name="Zwirko Z."/>
            <person name="Jaffe D.B."/>
            <person name="Alvarez P."/>
            <person name="Brockman W."/>
            <person name="Butler J."/>
            <person name="Chin C."/>
            <person name="Gnerre S."/>
            <person name="Grabherr M."/>
            <person name="Kleber M."/>
            <person name="Mauceli E."/>
            <person name="MacCallum I."/>
        </authorList>
    </citation>
    <scope>NUCLEOTIDE SEQUENCE [LARGE SCALE GENOMIC DNA]</scope>
    <source>
        <strain evidence="10">MSH-3 / Tucson 14011-0111.49</strain>
    </source>
</reference>